<evidence type="ECO:0000313" key="1">
    <source>
        <dbReference type="EMBL" id="GBM55185.1"/>
    </source>
</evidence>
<sequence>MVNLHLHRYSAFYFLNLLNSFEMLHSHRWPSSGNLTHRETVTFFPKYGPPPSATHYRLNVPPLKTTVILEKKRTISPLSAPVHCLVLQETSGFASFRTGSRES</sequence>
<name>A0A4Y2GQU4_ARAVE</name>
<organism evidence="1 2">
    <name type="scientific">Araneus ventricosus</name>
    <name type="common">Orbweaver spider</name>
    <name type="synonym">Epeira ventricosa</name>
    <dbReference type="NCBI Taxonomy" id="182803"/>
    <lineage>
        <taxon>Eukaryota</taxon>
        <taxon>Metazoa</taxon>
        <taxon>Ecdysozoa</taxon>
        <taxon>Arthropoda</taxon>
        <taxon>Chelicerata</taxon>
        <taxon>Arachnida</taxon>
        <taxon>Araneae</taxon>
        <taxon>Araneomorphae</taxon>
        <taxon>Entelegynae</taxon>
        <taxon>Araneoidea</taxon>
        <taxon>Araneidae</taxon>
        <taxon>Araneus</taxon>
    </lineage>
</organism>
<dbReference type="Proteomes" id="UP000499080">
    <property type="component" value="Unassembled WGS sequence"/>
</dbReference>
<protein>
    <submittedName>
        <fullName evidence="1">Uncharacterized protein</fullName>
    </submittedName>
</protein>
<comment type="caution">
    <text evidence="1">The sequence shown here is derived from an EMBL/GenBank/DDBJ whole genome shotgun (WGS) entry which is preliminary data.</text>
</comment>
<keyword evidence="2" id="KW-1185">Reference proteome</keyword>
<dbReference type="EMBL" id="BGPR01001489">
    <property type="protein sequence ID" value="GBM55185.1"/>
    <property type="molecule type" value="Genomic_DNA"/>
</dbReference>
<proteinExistence type="predicted"/>
<gene>
    <name evidence="1" type="ORF">AVEN_182138_1</name>
</gene>
<reference evidence="1 2" key="1">
    <citation type="journal article" date="2019" name="Sci. Rep.">
        <title>Orb-weaving spider Araneus ventricosus genome elucidates the spidroin gene catalogue.</title>
        <authorList>
            <person name="Kono N."/>
            <person name="Nakamura H."/>
            <person name="Ohtoshi R."/>
            <person name="Moran D.A.P."/>
            <person name="Shinohara A."/>
            <person name="Yoshida Y."/>
            <person name="Fujiwara M."/>
            <person name="Mori M."/>
            <person name="Tomita M."/>
            <person name="Arakawa K."/>
        </authorList>
    </citation>
    <scope>NUCLEOTIDE SEQUENCE [LARGE SCALE GENOMIC DNA]</scope>
</reference>
<accession>A0A4Y2GQU4</accession>
<evidence type="ECO:0000313" key="2">
    <source>
        <dbReference type="Proteomes" id="UP000499080"/>
    </source>
</evidence>
<dbReference type="AlphaFoldDB" id="A0A4Y2GQU4"/>